<feature type="compositionally biased region" description="Polar residues" evidence="1">
    <location>
        <begin position="753"/>
        <end position="764"/>
    </location>
</feature>
<evidence type="ECO:0000259" key="2">
    <source>
        <dbReference type="PROSITE" id="PS50090"/>
    </source>
</evidence>
<accession>S0F2V5</accession>
<feature type="compositionally biased region" description="Basic and acidic residues" evidence="1">
    <location>
        <begin position="1054"/>
        <end position="1065"/>
    </location>
</feature>
<dbReference type="SMART" id="SM00717">
    <property type="entry name" value="SANT"/>
    <property type="match status" value="1"/>
</dbReference>
<feature type="region of interest" description="Disordered" evidence="1">
    <location>
        <begin position="161"/>
        <end position="258"/>
    </location>
</feature>
<dbReference type="GeneID" id="17320039"/>
<organism evidence="4 5">
    <name type="scientific">Chondrus crispus</name>
    <name type="common">Carrageen Irish moss</name>
    <name type="synonym">Polymorpha crispa</name>
    <dbReference type="NCBI Taxonomy" id="2769"/>
    <lineage>
        <taxon>Eukaryota</taxon>
        <taxon>Rhodophyta</taxon>
        <taxon>Florideophyceae</taxon>
        <taxon>Rhodymeniophycidae</taxon>
        <taxon>Gigartinales</taxon>
        <taxon>Gigartinaceae</taxon>
        <taxon>Chondrus</taxon>
    </lineage>
</organism>
<feature type="compositionally biased region" description="Basic and acidic residues" evidence="1">
    <location>
        <begin position="232"/>
        <end position="248"/>
    </location>
</feature>
<evidence type="ECO:0000313" key="4">
    <source>
        <dbReference type="EMBL" id="CDF77466.1"/>
    </source>
</evidence>
<feature type="region of interest" description="Disordered" evidence="1">
    <location>
        <begin position="844"/>
        <end position="865"/>
    </location>
</feature>
<evidence type="ECO:0000313" key="5">
    <source>
        <dbReference type="Proteomes" id="UP000012073"/>
    </source>
</evidence>
<feature type="compositionally biased region" description="Basic residues" evidence="1">
    <location>
        <begin position="955"/>
        <end position="966"/>
    </location>
</feature>
<feature type="domain" description="Myb-like" evidence="2">
    <location>
        <begin position="87"/>
        <end position="130"/>
    </location>
</feature>
<feature type="compositionally biased region" description="Polar residues" evidence="1">
    <location>
        <begin position="777"/>
        <end position="794"/>
    </location>
</feature>
<dbReference type="Gramene" id="CDF77466">
    <property type="protein sequence ID" value="CDF77466"/>
    <property type="gene ID" value="CHC_T00007964001"/>
</dbReference>
<dbReference type="PANTHER" id="PTHR12374:SF20">
    <property type="entry name" value="TRANSCRIPTIONAL ADAPTER 2-ALPHA"/>
    <property type="match status" value="1"/>
</dbReference>
<dbReference type="STRING" id="2769.S0F2V5"/>
<dbReference type="PANTHER" id="PTHR12374">
    <property type="entry name" value="TRANSCRIPTIONAL ADAPTOR 2 ADA2 -RELATED"/>
    <property type="match status" value="1"/>
</dbReference>
<dbReference type="SUPFAM" id="SSF46689">
    <property type="entry name" value="Homeodomain-like"/>
    <property type="match status" value="1"/>
</dbReference>
<feature type="compositionally biased region" description="Polar residues" evidence="1">
    <location>
        <begin position="1168"/>
        <end position="1183"/>
    </location>
</feature>
<feature type="compositionally biased region" description="Basic and acidic residues" evidence="1">
    <location>
        <begin position="488"/>
        <end position="501"/>
    </location>
</feature>
<dbReference type="PROSITE" id="PS50090">
    <property type="entry name" value="MYB_LIKE"/>
    <property type="match status" value="1"/>
</dbReference>
<dbReference type="Gene3D" id="1.10.10.60">
    <property type="entry name" value="Homeodomain-like"/>
    <property type="match status" value="1"/>
</dbReference>
<feature type="region of interest" description="Disordered" evidence="1">
    <location>
        <begin position="950"/>
        <end position="1190"/>
    </location>
</feature>
<gene>
    <name evidence="4" type="ORF">CHC_T00007964001</name>
</gene>
<dbReference type="InterPro" id="IPR017884">
    <property type="entry name" value="SANT_dom"/>
</dbReference>
<sequence length="1190" mass="131387">MRPSRRASAMAAQTLTTTVTPGPQCAHCFRHLLHDIAYVECAFPLCDRLPLCIDCFVVGACAVAPHRTNHPYRVVEKLELPVYTPEWSAQEETRLLQACLTFGLNQWKKVADYVCTKTLYKCEMHYNDVYLHSKTAPLPSDEALTAPQQVQEETVVMQAAPSSPAIQNSHTTFPVASSFVTSKGKSKGKGRGRPKGKQKFTPKGKRVTPTEHDPAASAHSIPAPPPGQVHNSPKDGRSLLKKNDDPDHPNQPAEGALQGFSWQRQDFDVEFDDQAETLIADLAIAEDDDDEVVALKSRLLEIYDHRLQVREAVKKIIFDRNLLDFSNLKAVDRRHTRDEKELSARLHAFKRILDPLKFSAFYDSVMFEYRLAKDMYLHASGKENGLRTKAEIDIYEIDARRRTAELGLIDRKERDAADKKSLGRTKATPSPALVCAETRLQGIDPGQNRESTPSTPALNTNGTPAGSTEKGSPVGVAASPYATPGSPKESKTARLRRTREAKVLARSKYPQVSAMRVDREEGVSALTEPEKTLCSALRMLPMDFLKQRDAMLRVSEQLLSEKERMEQSKNLSSNVPEFALRAGAFSSTACKSGSKSVETVAIASVPVTAGLTVTTSITRTGTREDHIISGSRHQIKILNVTPNSDSVGRVCHATLPADSTVAQVEIKQHEAMSQEIQMHLTYCGAPEFNREEKKQEEEVETNVQCVKVEDKLRKELGDGVALSRPHSTTVRLQLKPPQVEKSVARRLDVSNFTTTHLPSSTGDGLNQGEHRLDGGSAQLSAATKETQPGHNSAIVTPARKRGRRPSSIRRSSRRLVDEKLWTKNKTDEAVIATNTQSLQEEKTVLEGTRSGTGPTAPHEKHKDDEVEEVIPTIDGQGDKTGRNISALRSRDLAAQLHRNPDDDNVVRVPKLEVTEEVLDGGDGNDVPKQGPEKIASAVEVIEIASTSGESEVLAKPRRGRPRKSAKARRDAQVSKVTDGPVIRRPRHRRGASGRKVSVVSDGKGLRPGGLRLRLNLVPSEAESSEKSSVPSTPVAEDDEDKDYELEETSEDQDTPTRAEPRRPESQDVLFTPTRKSSRLSERLREVEKPLVTVSPSRSPRSPEKESKASPCVDEPGLSTPEQPVKRKRGRPRKYPIGQSPSARAASGRKPPVTPHTGKKRGRACLSEIGQNRPSKTRRVSTNVYELRRRR</sequence>
<dbReference type="GO" id="GO:0006357">
    <property type="term" value="P:regulation of transcription by RNA polymerase II"/>
    <property type="evidence" value="ECO:0007669"/>
    <property type="project" value="TreeGrafter"/>
</dbReference>
<dbReference type="GO" id="GO:0005634">
    <property type="term" value="C:nucleus"/>
    <property type="evidence" value="ECO:0007669"/>
    <property type="project" value="TreeGrafter"/>
</dbReference>
<feature type="region of interest" description="Disordered" evidence="1">
    <location>
        <begin position="753"/>
        <end position="813"/>
    </location>
</feature>
<dbReference type="GO" id="GO:0003682">
    <property type="term" value="F:chromatin binding"/>
    <property type="evidence" value="ECO:0007669"/>
    <property type="project" value="TreeGrafter"/>
</dbReference>
<protein>
    <submittedName>
        <fullName evidence="4">Uncharacterized protein</fullName>
    </submittedName>
</protein>
<dbReference type="InterPro" id="IPR055141">
    <property type="entry name" value="TADA2A_B-like_dom"/>
</dbReference>
<dbReference type="KEGG" id="ccp:CHC_T00007964001"/>
<evidence type="ECO:0000256" key="1">
    <source>
        <dbReference type="SAM" id="MobiDB-lite"/>
    </source>
</evidence>
<name>S0F2V5_CHOCR</name>
<dbReference type="Pfam" id="PF22941">
    <property type="entry name" value="TADA2A-like_3rd"/>
    <property type="match status" value="1"/>
</dbReference>
<dbReference type="InterPro" id="IPR001005">
    <property type="entry name" value="SANT/Myb"/>
</dbReference>
<feature type="compositionally biased region" description="Polar residues" evidence="1">
    <location>
        <begin position="161"/>
        <end position="181"/>
    </location>
</feature>
<feature type="compositionally biased region" description="Basic residues" evidence="1">
    <location>
        <begin position="798"/>
        <end position="813"/>
    </location>
</feature>
<dbReference type="InterPro" id="IPR009057">
    <property type="entry name" value="Homeodomain-like_sf"/>
</dbReference>
<feature type="compositionally biased region" description="Acidic residues" evidence="1">
    <location>
        <begin position="1035"/>
        <end position="1053"/>
    </location>
</feature>
<dbReference type="CDD" id="cd00167">
    <property type="entry name" value="SANT"/>
    <property type="match status" value="1"/>
</dbReference>
<feature type="compositionally biased region" description="Basic residues" evidence="1">
    <location>
        <begin position="184"/>
        <end position="206"/>
    </location>
</feature>
<feature type="domain" description="SANT" evidence="3">
    <location>
        <begin position="82"/>
        <end position="134"/>
    </location>
</feature>
<dbReference type="AlphaFoldDB" id="S0F2V5"/>
<dbReference type="EMBL" id="HG001523">
    <property type="protein sequence ID" value="CDF77466.1"/>
    <property type="molecule type" value="Genomic_DNA"/>
</dbReference>
<dbReference type="RefSeq" id="XP_005712340.1">
    <property type="nucleotide sequence ID" value="XM_005712283.1"/>
</dbReference>
<proteinExistence type="predicted"/>
<feature type="compositionally biased region" description="Basic and acidic residues" evidence="1">
    <location>
        <begin position="1078"/>
        <end position="1088"/>
    </location>
</feature>
<dbReference type="GO" id="GO:0006338">
    <property type="term" value="P:chromatin remodeling"/>
    <property type="evidence" value="ECO:0007669"/>
    <property type="project" value="TreeGrafter"/>
</dbReference>
<dbReference type="Proteomes" id="UP000012073">
    <property type="component" value="Unassembled WGS sequence"/>
</dbReference>
<feature type="compositionally biased region" description="Basic residues" evidence="1">
    <location>
        <begin position="983"/>
        <end position="992"/>
    </location>
</feature>
<dbReference type="PROSITE" id="PS51293">
    <property type="entry name" value="SANT"/>
    <property type="match status" value="1"/>
</dbReference>
<dbReference type="OrthoDB" id="270417at2759"/>
<feature type="compositionally biased region" description="Polar residues" evidence="1">
    <location>
        <begin position="448"/>
        <end position="470"/>
    </location>
</feature>
<keyword evidence="5" id="KW-1185">Reference proteome</keyword>
<dbReference type="Pfam" id="PF00249">
    <property type="entry name" value="Myb_DNA-binding"/>
    <property type="match status" value="1"/>
</dbReference>
<feature type="region of interest" description="Disordered" evidence="1">
    <location>
        <begin position="413"/>
        <end position="501"/>
    </location>
</feature>
<dbReference type="GO" id="GO:0003713">
    <property type="term" value="F:transcription coactivator activity"/>
    <property type="evidence" value="ECO:0007669"/>
    <property type="project" value="TreeGrafter"/>
</dbReference>
<evidence type="ECO:0000259" key="3">
    <source>
        <dbReference type="PROSITE" id="PS51293"/>
    </source>
</evidence>
<reference evidence="5" key="1">
    <citation type="journal article" date="2013" name="Proc. Natl. Acad. Sci. U.S.A.">
        <title>Genome structure and metabolic features in the red seaweed Chondrus crispus shed light on evolution of the Archaeplastida.</title>
        <authorList>
            <person name="Collen J."/>
            <person name="Porcel B."/>
            <person name="Carre W."/>
            <person name="Ball S.G."/>
            <person name="Chaparro C."/>
            <person name="Tonon T."/>
            <person name="Barbeyron T."/>
            <person name="Michel G."/>
            <person name="Noel B."/>
            <person name="Valentin K."/>
            <person name="Elias M."/>
            <person name="Artiguenave F."/>
            <person name="Arun A."/>
            <person name="Aury J.M."/>
            <person name="Barbosa-Neto J.F."/>
            <person name="Bothwell J.H."/>
            <person name="Bouget F.Y."/>
            <person name="Brillet L."/>
            <person name="Cabello-Hurtado F."/>
            <person name="Capella-Gutierrez S."/>
            <person name="Charrier B."/>
            <person name="Cladiere L."/>
            <person name="Cock J.M."/>
            <person name="Coelho S.M."/>
            <person name="Colleoni C."/>
            <person name="Czjzek M."/>
            <person name="Da Silva C."/>
            <person name="Delage L."/>
            <person name="Denoeud F."/>
            <person name="Deschamps P."/>
            <person name="Dittami S.M."/>
            <person name="Gabaldon T."/>
            <person name="Gachon C.M."/>
            <person name="Groisillier A."/>
            <person name="Herve C."/>
            <person name="Jabbari K."/>
            <person name="Katinka M."/>
            <person name="Kloareg B."/>
            <person name="Kowalczyk N."/>
            <person name="Labadie K."/>
            <person name="Leblanc C."/>
            <person name="Lopez P.J."/>
            <person name="McLachlan D.H."/>
            <person name="Meslet-Cladiere L."/>
            <person name="Moustafa A."/>
            <person name="Nehr Z."/>
            <person name="Nyvall Collen P."/>
            <person name="Panaud O."/>
            <person name="Partensky F."/>
            <person name="Poulain J."/>
            <person name="Rensing S.A."/>
            <person name="Rousvoal S."/>
            <person name="Samson G."/>
            <person name="Symeonidi A."/>
            <person name="Weissenbach J."/>
            <person name="Zambounis A."/>
            <person name="Wincker P."/>
            <person name="Boyen C."/>
        </authorList>
    </citation>
    <scope>NUCLEOTIDE SEQUENCE [LARGE SCALE GENOMIC DNA]</scope>
    <source>
        <strain evidence="5">cv. Stackhouse</strain>
    </source>
</reference>